<comment type="caution">
    <text evidence="1">The sequence shown here is derived from an EMBL/GenBank/DDBJ whole genome shotgun (WGS) entry which is preliminary data.</text>
</comment>
<evidence type="ECO:0000313" key="1">
    <source>
        <dbReference type="EMBL" id="GAG66483.1"/>
    </source>
</evidence>
<organism evidence="1">
    <name type="scientific">marine sediment metagenome</name>
    <dbReference type="NCBI Taxonomy" id="412755"/>
    <lineage>
        <taxon>unclassified sequences</taxon>
        <taxon>metagenomes</taxon>
        <taxon>ecological metagenomes</taxon>
    </lineage>
</organism>
<name>X1A175_9ZZZZ</name>
<dbReference type="AlphaFoldDB" id="X1A175"/>
<sequence>MKRSLKSLLLTMAVVALYLFSGCALSSKVIDPAVRPAPDYDRLFPYYVEICAISQIRANFAKHGGSPGHAVMYLKGACRDEEAGYPRLELCDPAEEDLTVGETGTGISVNKMLKNVNWLAIPGKELFF</sequence>
<accession>X1A175</accession>
<dbReference type="PROSITE" id="PS51257">
    <property type="entry name" value="PROKAR_LIPOPROTEIN"/>
    <property type="match status" value="1"/>
</dbReference>
<dbReference type="EMBL" id="BART01009318">
    <property type="protein sequence ID" value="GAG66483.1"/>
    <property type="molecule type" value="Genomic_DNA"/>
</dbReference>
<reference evidence="1" key="1">
    <citation type="journal article" date="2014" name="Front. Microbiol.">
        <title>High frequency of phylogenetically diverse reductive dehalogenase-homologous genes in deep subseafloor sedimentary metagenomes.</title>
        <authorList>
            <person name="Kawai M."/>
            <person name="Futagami T."/>
            <person name="Toyoda A."/>
            <person name="Takaki Y."/>
            <person name="Nishi S."/>
            <person name="Hori S."/>
            <person name="Arai W."/>
            <person name="Tsubouchi T."/>
            <person name="Morono Y."/>
            <person name="Uchiyama I."/>
            <person name="Ito T."/>
            <person name="Fujiyama A."/>
            <person name="Inagaki F."/>
            <person name="Takami H."/>
        </authorList>
    </citation>
    <scope>NUCLEOTIDE SEQUENCE</scope>
    <source>
        <strain evidence="1">Expedition CK06-06</strain>
    </source>
</reference>
<evidence type="ECO:0008006" key="2">
    <source>
        <dbReference type="Google" id="ProtNLM"/>
    </source>
</evidence>
<gene>
    <name evidence="1" type="ORF">S01H4_20685</name>
</gene>
<proteinExistence type="predicted"/>
<protein>
    <recommendedName>
        <fullName evidence="2">Lipoprotein</fullName>
    </recommendedName>
</protein>
<feature type="non-terminal residue" evidence="1">
    <location>
        <position position="128"/>
    </location>
</feature>